<dbReference type="InterPro" id="IPR046341">
    <property type="entry name" value="SET_dom_sf"/>
</dbReference>
<evidence type="ECO:0000259" key="3">
    <source>
        <dbReference type="PROSITE" id="PS50280"/>
    </source>
</evidence>
<evidence type="ECO:0000256" key="1">
    <source>
        <dbReference type="ARBA" id="ARBA00023015"/>
    </source>
</evidence>
<dbReference type="AlphaFoldDB" id="A0AAW2H8G4"/>
<dbReference type="PROSITE" id="PS50280">
    <property type="entry name" value="SET"/>
    <property type="match status" value="1"/>
</dbReference>
<proteinExistence type="predicted"/>
<dbReference type="Gene3D" id="2.170.270.10">
    <property type="entry name" value="SET domain"/>
    <property type="match status" value="1"/>
</dbReference>
<accession>A0AAW2H8G4</accession>
<keyword evidence="2" id="KW-0804">Transcription</keyword>
<evidence type="ECO:0000313" key="4">
    <source>
        <dbReference type="EMBL" id="KAL0266078.1"/>
    </source>
</evidence>
<dbReference type="Pfam" id="PF00856">
    <property type="entry name" value="SET"/>
    <property type="match status" value="1"/>
</dbReference>
<dbReference type="PANTHER" id="PTHR45747">
    <property type="entry name" value="HISTONE-LYSINE N-METHYLTRANSFERASE E(Z)"/>
    <property type="match status" value="1"/>
</dbReference>
<dbReference type="SUPFAM" id="SSF82199">
    <property type="entry name" value="SET domain"/>
    <property type="match status" value="1"/>
</dbReference>
<keyword evidence="1" id="KW-0805">Transcription regulation</keyword>
<reference evidence="4" key="1">
    <citation type="journal article" date="2024" name="Gigascience">
        <title>Chromosome-level genome of the poultry shaft louse Menopon gallinae provides insight into the host-switching and adaptive evolution of parasitic lice.</title>
        <authorList>
            <person name="Xu Y."/>
            <person name="Ma L."/>
            <person name="Liu S."/>
            <person name="Liang Y."/>
            <person name="Liu Q."/>
            <person name="He Z."/>
            <person name="Tian L."/>
            <person name="Duan Y."/>
            <person name="Cai W."/>
            <person name="Li H."/>
            <person name="Song F."/>
        </authorList>
    </citation>
    <scope>NUCLEOTIDE SEQUENCE</scope>
    <source>
        <strain evidence="4">Cailab_2023a</strain>
    </source>
</reference>
<name>A0AAW2H8G4_9NEOP</name>
<dbReference type="InterPro" id="IPR001214">
    <property type="entry name" value="SET_dom"/>
</dbReference>
<dbReference type="GO" id="GO:0046976">
    <property type="term" value="F:histone H3K27 methyltransferase activity"/>
    <property type="evidence" value="ECO:0007669"/>
    <property type="project" value="TreeGrafter"/>
</dbReference>
<feature type="domain" description="SET" evidence="3">
    <location>
        <begin position="403"/>
        <end position="523"/>
    </location>
</feature>
<comment type="caution">
    <text evidence="4">The sequence shown here is derived from an EMBL/GenBank/DDBJ whole genome shotgun (WGS) entry which is preliminary data.</text>
</comment>
<dbReference type="GO" id="GO:0035098">
    <property type="term" value="C:ESC/E(Z) complex"/>
    <property type="evidence" value="ECO:0007669"/>
    <property type="project" value="TreeGrafter"/>
</dbReference>
<evidence type="ECO:0000256" key="2">
    <source>
        <dbReference type="ARBA" id="ARBA00023163"/>
    </source>
</evidence>
<sequence>MQEHRGTVFGDMRARAEEEHWRRVRRILAENAEYIARHRSRAAAARPSAGLDRRHRRVVVPDIQRIPRYRFYVHTDLVIPSQDDPILRYVPLIQNNTEYEDVLHFEGTELADRPFCREEQVREMLMESVFGHYSDLELFRLKADIEAKELDRSVLGSRFRLLCDLSTYLRTPLYKLLLAWERMFDKRRAALYFDEKALDFYFCNICYVFDCCIHSPIHLKDKVRKAPPGERCAARRRMASLHRVFCTARRGDAPQEQAAQPHFEAERAFVSRCYGVDPCVLSLFLYFSTQTVTPCTHLAGTKQHFALKRERRPQRHKSIRHDAFYSPCHHAGACFSNSMCQCWTEKVYCEDTCFCECCDNYFAGCACSVCDARCGCAAAARECTTRCTCRRCPNQSLARGECKKTYVGQSSINGFGLFAGEDIRAESLIMEYTGEIITDIEAERRGHFYDKRQISYLFDISVRNSNTHNTIDAMAMGNNSRFANHSIRPNAVARSVQTNGVKRIGIYASEDIRMHTEIVFDYQYKDEHKKKYNIKDPLRMGTPAKTKTVF</sequence>
<gene>
    <name evidence="4" type="ORF">PYX00_011795</name>
</gene>
<dbReference type="InterPro" id="IPR045318">
    <property type="entry name" value="EZH1/2-like"/>
</dbReference>
<dbReference type="PANTHER" id="PTHR45747:SF4">
    <property type="entry name" value="HISTONE-LYSINE N-METHYLTRANSFERASE E(Z)"/>
    <property type="match status" value="1"/>
</dbReference>
<dbReference type="EMBL" id="JARGDH010000006">
    <property type="protein sequence ID" value="KAL0266078.1"/>
    <property type="molecule type" value="Genomic_DNA"/>
</dbReference>
<dbReference type="GO" id="GO:0031507">
    <property type="term" value="P:heterochromatin formation"/>
    <property type="evidence" value="ECO:0007669"/>
    <property type="project" value="TreeGrafter"/>
</dbReference>
<organism evidence="4">
    <name type="scientific">Menopon gallinae</name>
    <name type="common">poultry shaft louse</name>
    <dbReference type="NCBI Taxonomy" id="328185"/>
    <lineage>
        <taxon>Eukaryota</taxon>
        <taxon>Metazoa</taxon>
        <taxon>Ecdysozoa</taxon>
        <taxon>Arthropoda</taxon>
        <taxon>Hexapoda</taxon>
        <taxon>Insecta</taxon>
        <taxon>Pterygota</taxon>
        <taxon>Neoptera</taxon>
        <taxon>Paraneoptera</taxon>
        <taxon>Psocodea</taxon>
        <taxon>Troctomorpha</taxon>
        <taxon>Phthiraptera</taxon>
        <taxon>Amblycera</taxon>
        <taxon>Menoponidae</taxon>
        <taxon>Menopon</taxon>
    </lineage>
</organism>
<dbReference type="SMART" id="SM00317">
    <property type="entry name" value="SET"/>
    <property type="match status" value="1"/>
</dbReference>
<dbReference type="GO" id="GO:0003682">
    <property type="term" value="F:chromatin binding"/>
    <property type="evidence" value="ECO:0007669"/>
    <property type="project" value="TreeGrafter"/>
</dbReference>
<protein>
    <recommendedName>
        <fullName evidence="3">SET domain-containing protein</fullName>
    </recommendedName>
</protein>